<feature type="domain" description="Sulfotransferase" evidence="2">
    <location>
        <begin position="44"/>
        <end position="103"/>
    </location>
</feature>
<dbReference type="Pfam" id="PF00685">
    <property type="entry name" value="Sulfotransfer_1"/>
    <property type="match status" value="1"/>
</dbReference>
<comment type="similarity">
    <text evidence="1">Belongs to the sulfotransferase 1 family.</text>
</comment>
<gene>
    <name evidence="3" type="ORF">G4B88_022184</name>
</gene>
<protein>
    <recommendedName>
        <fullName evidence="1">Sulfotransferase</fullName>
        <ecNumber evidence="1">2.8.2.-</ecNumber>
    </recommendedName>
</protein>
<dbReference type="InterPro" id="IPR000863">
    <property type="entry name" value="Sulfotransferase_dom"/>
</dbReference>
<evidence type="ECO:0000259" key="2">
    <source>
        <dbReference type="Pfam" id="PF00685"/>
    </source>
</evidence>
<dbReference type="EC" id="2.8.2.-" evidence="1"/>
<dbReference type="GO" id="GO:0008146">
    <property type="term" value="F:sulfotransferase activity"/>
    <property type="evidence" value="ECO:0007669"/>
    <property type="project" value="InterPro"/>
</dbReference>
<evidence type="ECO:0000313" key="4">
    <source>
        <dbReference type="Proteomes" id="UP000583929"/>
    </source>
</evidence>
<proteinExistence type="inferred from homology"/>
<sequence length="107" mass="12301">MVLFIYYGCASCFTLLNAGLGGVVYRGQIVFEKNLWIHRFYLERKIADFLGFPFSTEEENRGVPKQIEQLCSVENMKKLDVTKNGKHYSGFPNSAFIRKGEREQGKP</sequence>
<evidence type="ECO:0000313" key="3">
    <source>
        <dbReference type="EMBL" id="KAF4375537.1"/>
    </source>
</evidence>
<reference evidence="3 4" key="1">
    <citation type="journal article" date="2020" name="bioRxiv">
        <title>Sequence and annotation of 42 cannabis genomes reveals extensive copy number variation in cannabinoid synthesis and pathogen resistance genes.</title>
        <authorList>
            <person name="Mckernan K.J."/>
            <person name="Helbert Y."/>
            <person name="Kane L.T."/>
            <person name="Ebling H."/>
            <person name="Zhang L."/>
            <person name="Liu B."/>
            <person name="Eaton Z."/>
            <person name="Mclaughlin S."/>
            <person name="Kingan S."/>
            <person name="Baybayan P."/>
            <person name="Concepcion G."/>
            <person name="Jordan M."/>
            <person name="Riva A."/>
            <person name="Barbazuk W."/>
            <person name="Harkins T."/>
        </authorList>
    </citation>
    <scope>NUCLEOTIDE SEQUENCE [LARGE SCALE GENOMIC DNA]</scope>
    <source>
        <strain evidence="4">cv. Jamaican Lion 4</strain>
        <tissue evidence="3">Leaf</tissue>
    </source>
</reference>
<dbReference type="AlphaFoldDB" id="A0A7J6FY89"/>
<dbReference type="Proteomes" id="UP000583929">
    <property type="component" value="Unassembled WGS sequence"/>
</dbReference>
<dbReference type="Gene3D" id="3.40.50.300">
    <property type="entry name" value="P-loop containing nucleotide triphosphate hydrolases"/>
    <property type="match status" value="1"/>
</dbReference>
<dbReference type="SUPFAM" id="SSF52540">
    <property type="entry name" value="P-loop containing nucleoside triphosphate hydrolases"/>
    <property type="match status" value="1"/>
</dbReference>
<keyword evidence="1" id="KW-0808">Transferase</keyword>
<dbReference type="InterPro" id="IPR027417">
    <property type="entry name" value="P-loop_NTPase"/>
</dbReference>
<evidence type="ECO:0000256" key="1">
    <source>
        <dbReference type="RuleBase" id="RU361155"/>
    </source>
</evidence>
<comment type="caution">
    <text evidence="3">The sequence shown here is derived from an EMBL/GenBank/DDBJ whole genome shotgun (WGS) entry which is preliminary data.</text>
</comment>
<name>A0A7J6FY89_CANSA</name>
<keyword evidence="4" id="KW-1185">Reference proteome</keyword>
<dbReference type="EMBL" id="JAATIQ010000162">
    <property type="protein sequence ID" value="KAF4375537.1"/>
    <property type="molecule type" value="Genomic_DNA"/>
</dbReference>
<organism evidence="3 4">
    <name type="scientific">Cannabis sativa</name>
    <name type="common">Hemp</name>
    <name type="synonym">Marijuana</name>
    <dbReference type="NCBI Taxonomy" id="3483"/>
    <lineage>
        <taxon>Eukaryota</taxon>
        <taxon>Viridiplantae</taxon>
        <taxon>Streptophyta</taxon>
        <taxon>Embryophyta</taxon>
        <taxon>Tracheophyta</taxon>
        <taxon>Spermatophyta</taxon>
        <taxon>Magnoliopsida</taxon>
        <taxon>eudicotyledons</taxon>
        <taxon>Gunneridae</taxon>
        <taxon>Pentapetalae</taxon>
        <taxon>rosids</taxon>
        <taxon>fabids</taxon>
        <taxon>Rosales</taxon>
        <taxon>Cannabaceae</taxon>
        <taxon>Cannabis</taxon>
    </lineage>
</organism>
<accession>A0A7J6FY89</accession>